<evidence type="ECO:0000313" key="2">
    <source>
        <dbReference type="Proteomes" id="UP000814033"/>
    </source>
</evidence>
<reference evidence="1" key="1">
    <citation type="submission" date="2021-02" db="EMBL/GenBank/DDBJ databases">
        <authorList>
            <consortium name="DOE Joint Genome Institute"/>
            <person name="Ahrendt S."/>
            <person name="Looney B.P."/>
            <person name="Miyauchi S."/>
            <person name="Morin E."/>
            <person name="Drula E."/>
            <person name="Courty P.E."/>
            <person name="Chicoki N."/>
            <person name="Fauchery L."/>
            <person name="Kohler A."/>
            <person name="Kuo A."/>
            <person name="Labutti K."/>
            <person name="Pangilinan J."/>
            <person name="Lipzen A."/>
            <person name="Riley R."/>
            <person name="Andreopoulos W."/>
            <person name="He G."/>
            <person name="Johnson J."/>
            <person name="Barry K.W."/>
            <person name="Grigoriev I.V."/>
            <person name="Nagy L."/>
            <person name="Hibbett D."/>
            <person name="Henrissat B."/>
            <person name="Matheny P.B."/>
            <person name="Labbe J."/>
            <person name="Martin F."/>
        </authorList>
    </citation>
    <scope>NUCLEOTIDE SEQUENCE</scope>
    <source>
        <strain evidence="1">FP105234-sp</strain>
    </source>
</reference>
<keyword evidence="2" id="KW-1185">Reference proteome</keyword>
<gene>
    <name evidence="1" type="ORF">FA95DRAFT_1506027</name>
</gene>
<accession>A0ACB8R2R7</accession>
<sequence length="215" mass="24656">MHHIASIIAIDESAQSHNTIRPENIKLYLPSDLSPRERERGCDPALVEMEAKLRHAGACQALDDVRHQLRFRTYVKRFKINNVVGQRKNTRARTFQSSIDHAVKRAAATYRLHRAAYMRLVGPGVWEKRLRELLDEHLVGLGERLLDQIDLADIERVKEYLRSRRGPSSTGESRYTLPWIWYTAGSGTDDDDAEIGDGAWLSFSLECCSNNWLQI</sequence>
<protein>
    <submittedName>
        <fullName evidence="1">Uncharacterized protein</fullName>
    </submittedName>
</protein>
<dbReference type="EMBL" id="MU276578">
    <property type="protein sequence ID" value="KAI0038157.1"/>
    <property type="molecule type" value="Genomic_DNA"/>
</dbReference>
<organism evidence="1 2">
    <name type="scientific">Auriscalpium vulgare</name>
    <dbReference type="NCBI Taxonomy" id="40419"/>
    <lineage>
        <taxon>Eukaryota</taxon>
        <taxon>Fungi</taxon>
        <taxon>Dikarya</taxon>
        <taxon>Basidiomycota</taxon>
        <taxon>Agaricomycotina</taxon>
        <taxon>Agaricomycetes</taxon>
        <taxon>Russulales</taxon>
        <taxon>Auriscalpiaceae</taxon>
        <taxon>Auriscalpium</taxon>
    </lineage>
</organism>
<comment type="caution">
    <text evidence="1">The sequence shown here is derived from an EMBL/GenBank/DDBJ whole genome shotgun (WGS) entry which is preliminary data.</text>
</comment>
<name>A0ACB8R2R7_9AGAM</name>
<dbReference type="Proteomes" id="UP000814033">
    <property type="component" value="Unassembled WGS sequence"/>
</dbReference>
<evidence type="ECO:0000313" key="1">
    <source>
        <dbReference type="EMBL" id="KAI0038157.1"/>
    </source>
</evidence>
<reference evidence="1" key="2">
    <citation type="journal article" date="2022" name="New Phytol.">
        <title>Evolutionary transition to the ectomycorrhizal habit in the genomes of a hyperdiverse lineage of mushroom-forming fungi.</title>
        <authorList>
            <person name="Looney B."/>
            <person name="Miyauchi S."/>
            <person name="Morin E."/>
            <person name="Drula E."/>
            <person name="Courty P.E."/>
            <person name="Kohler A."/>
            <person name="Kuo A."/>
            <person name="LaButti K."/>
            <person name="Pangilinan J."/>
            <person name="Lipzen A."/>
            <person name="Riley R."/>
            <person name="Andreopoulos W."/>
            <person name="He G."/>
            <person name="Johnson J."/>
            <person name="Nolan M."/>
            <person name="Tritt A."/>
            <person name="Barry K.W."/>
            <person name="Grigoriev I.V."/>
            <person name="Nagy L.G."/>
            <person name="Hibbett D."/>
            <person name="Henrissat B."/>
            <person name="Matheny P.B."/>
            <person name="Labbe J."/>
            <person name="Martin F.M."/>
        </authorList>
    </citation>
    <scope>NUCLEOTIDE SEQUENCE</scope>
    <source>
        <strain evidence="1">FP105234-sp</strain>
    </source>
</reference>
<proteinExistence type="predicted"/>